<reference evidence="10" key="1">
    <citation type="submission" date="2023-01" db="EMBL/GenBank/DDBJ databases">
        <title>Key to firefly adult light organ development and bioluminescence: homeobox transcription factors regulate luciferase expression and transportation to peroxisome.</title>
        <authorList>
            <person name="Fu X."/>
        </authorList>
    </citation>
    <scope>NUCLEOTIDE SEQUENCE [LARGE SCALE GENOMIC DNA]</scope>
</reference>
<evidence type="ECO:0000256" key="2">
    <source>
        <dbReference type="ARBA" id="ARBA00022679"/>
    </source>
</evidence>
<evidence type="ECO:0000313" key="10">
    <source>
        <dbReference type="Proteomes" id="UP001353858"/>
    </source>
</evidence>
<dbReference type="EC" id="2.3.1.6" evidence="5"/>
<dbReference type="GO" id="GO:0005737">
    <property type="term" value="C:cytoplasm"/>
    <property type="evidence" value="ECO:0007669"/>
    <property type="project" value="TreeGrafter"/>
</dbReference>
<dbReference type="GO" id="GO:0008292">
    <property type="term" value="P:acetylcholine biosynthetic process"/>
    <property type="evidence" value="ECO:0007669"/>
    <property type="project" value="TreeGrafter"/>
</dbReference>
<protein>
    <recommendedName>
        <fullName evidence="6">Choline O-acetyltransferase</fullName>
        <ecNumber evidence="5">2.3.1.6</ecNumber>
    </recommendedName>
</protein>
<dbReference type="PANTHER" id="PTHR22589">
    <property type="entry name" value="CARNITINE O-ACYLTRANSFERASE"/>
    <property type="match status" value="1"/>
</dbReference>
<evidence type="ECO:0000259" key="8">
    <source>
        <dbReference type="Pfam" id="PF00755"/>
    </source>
</evidence>
<evidence type="ECO:0000256" key="7">
    <source>
        <dbReference type="PIRSR" id="PIRSR600542-1"/>
    </source>
</evidence>
<dbReference type="Gene3D" id="3.30.559.10">
    <property type="entry name" value="Chloramphenicol acetyltransferase-like domain"/>
    <property type="match status" value="1"/>
</dbReference>
<comment type="caution">
    <text evidence="9">The sequence shown here is derived from an EMBL/GenBank/DDBJ whole genome shotgun (WGS) entry which is preliminary data.</text>
</comment>
<accession>A0AAN7SA86</accession>
<proteinExistence type="inferred from homology"/>
<keyword evidence="2" id="KW-0808">Transferase</keyword>
<dbReference type="GO" id="GO:0045202">
    <property type="term" value="C:synapse"/>
    <property type="evidence" value="ECO:0007669"/>
    <property type="project" value="GOC"/>
</dbReference>
<evidence type="ECO:0000256" key="1">
    <source>
        <dbReference type="ARBA" id="ARBA00005232"/>
    </source>
</evidence>
<dbReference type="InterPro" id="IPR023213">
    <property type="entry name" value="CAT-like_dom_sf"/>
</dbReference>
<dbReference type="AlphaFoldDB" id="A0AAN7SA86"/>
<dbReference type="GO" id="GO:0004102">
    <property type="term" value="F:choline O-acetyltransferase activity"/>
    <property type="evidence" value="ECO:0007669"/>
    <property type="project" value="UniProtKB-EC"/>
</dbReference>
<dbReference type="Gene3D" id="3.30.559.70">
    <property type="entry name" value="Choline/Carnitine o-acyltransferase, domain 2"/>
    <property type="match status" value="1"/>
</dbReference>
<organism evidence="9 10">
    <name type="scientific">Aquatica leii</name>
    <dbReference type="NCBI Taxonomy" id="1421715"/>
    <lineage>
        <taxon>Eukaryota</taxon>
        <taxon>Metazoa</taxon>
        <taxon>Ecdysozoa</taxon>
        <taxon>Arthropoda</taxon>
        <taxon>Hexapoda</taxon>
        <taxon>Insecta</taxon>
        <taxon>Pterygota</taxon>
        <taxon>Neoptera</taxon>
        <taxon>Endopterygota</taxon>
        <taxon>Coleoptera</taxon>
        <taxon>Polyphaga</taxon>
        <taxon>Elateriformia</taxon>
        <taxon>Elateroidea</taxon>
        <taxon>Lampyridae</taxon>
        <taxon>Luciolinae</taxon>
        <taxon>Aquatica</taxon>
    </lineage>
</organism>
<dbReference type="InterPro" id="IPR042231">
    <property type="entry name" value="Cho/carn_acyl_trans_2"/>
</dbReference>
<evidence type="ECO:0000313" key="9">
    <source>
        <dbReference type="EMBL" id="KAK4881446.1"/>
    </source>
</evidence>
<keyword evidence="4" id="KW-0012">Acyltransferase</keyword>
<dbReference type="Proteomes" id="UP001353858">
    <property type="component" value="Unassembled WGS sequence"/>
</dbReference>
<evidence type="ECO:0000256" key="5">
    <source>
        <dbReference type="ARBA" id="ARBA00039091"/>
    </source>
</evidence>
<dbReference type="SUPFAM" id="SSF52777">
    <property type="entry name" value="CoA-dependent acyltransferases"/>
    <property type="match status" value="2"/>
</dbReference>
<feature type="domain" description="Choline/carnitine acyltransferase" evidence="8">
    <location>
        <begin position="1"/>
        <end position="507"/>
    </location>
</feature>
<comment type="similarity">
    <text evidence="1">Belongs to the carnitine/choline acetyltransferase family.</text>
</comment>
<dbReference type="InterPro" id="IPR000542">
    <property type="entry name" value="Carn_acyl_trans"/>
</dbReference>
<feature type="active site" description="Proton acceptor" evidence="7">
    <location>
        <position position="239"/>
    </location>
</feature>
<dbReference type="PANTHER" id="PTHR22589:SF14">
    <property type="entry name" value="CHOLINE O-ACETYLTRANSFERASE"/>
    <property type="match status" value="1"/>
</dbReference>
<dbReference type="GO" id="GO:0043005">
    <property type="term" value="C:neuron projection"/>
    <property type="evidence" value="ECO:0007669"/>
    <property type="project" value="TreeGrafter"/>
</dbReference>
<evidence type="ECO:0000256" key="4">
    <source>
        <dbReference type="ARBA" id="ARBA00023315"/>
    </source>
</evidence>
<dbReference type="EMBL" id="JARPUR010000002">
    <property type="protein sequence ID" value="KAK4881446.1"/>
    <property type="molecule type" value="Genomic_DNA"/>
</dbReference>
<evidence type="ECO:0000256" key="6">
    <source>
        <dbReference type="ARBA" id="ARBA00040495"/>
    </source>
</evidence>
<dbReference type="Pfam" id="PF00755">
    <property type="entry name" value="Carn_acyltransf"/>
    <property type="match status" value="1"/>
</dbReference>
<dbReference type="InterPro" id="IPR039551">
    <property type="entry name" value="Cho/carn_acyl_trans"/>
</dbReference>
<keyword evidence="3" id="KW-0530">Neurotransmitter biosynthesis</keyword>
<evidence type="ECO:0000256" key="3">
    <source>
        <dbReference type="ARBA" id="ARBA00022979"/>
    </source>
</evidence>
<gene>
    <name evidence="9" type="ORF">RN001_004765</name>
</gene>
<name>A0AAN7SA86_9COLE</name>
<dbReference type="GO" id="GO:0007274">
    <property type="term" value="P:neuromuscular synaptic transmission"/>
    <property type="evidence" value="ECO:0007669"/>
    <property type="project" value="TreeGrafter"/>
</dbReference>
<sequence>MYLTSKFPLPIYSSPAFIRKINTVVDVCHVGAQIVCAAVTINWLIKHDVYPKEDTLKKTPTVQLCMEQYNGFFQVCRIVGRDKDSVKTFNHHNNNHIIVIYRNDFYYVPIKMSEEGIDKKSLYYCLKAIKNNIKTSKSLSVGILTTLERRKWWKIKNILMKNSTNKHSISLIESAFLILCLDEPIKTNLENTNEDKNTLLQLQQSLHGGGSNQNSGNRWYDKTVQIILSESITGYCFEHSTLDGKVSNAIIQSLFNTALKTVKINCSNCNQNKIQPVKLKWVLKNNILQSINNASVKFDKLVNDLDMQMYTHEKYGSEFIKSLKCSPDAYVQLLLQLAYFKLNNKLCSTYESCSTRKFKRGRLDCIRATTTEVFEWVKEMIKVEVDNSVKLKLWKNAVNAQVKESRDVAMGHGIDIHLLGLREAAKEVLDIVPELFTDKSYSIANNFILSTSQIGDLENAYCVFGPVIDNGYGVYYSIYPNCILIIVTSFYSCQTTSTQDFLAKLKESFDDVKKMIENVS</sequence>
<keyword evidence="10" id="KW-1185">Reference proteome</keyword>